<protein>
    <submittedName>
        <fullName evidence="1">Uncharacterized protein</fullName>
    </submittedName>
</protein>
<sequence>MPWRRRSGWLLTLAALAAGCTEDSCEEDWVLDQLVDAESESELLDVRLLQTQFTQHRGPVKQEEPVQSDHVMSVDHNGKVCMLCNQPLPERITRPYEAFRKDCGKYSSPSGPSLDIMALPAVQLGGGAAEGFCALNFAKSCADAVANQDYLYFAKGIDFNHPSMSSNVRWDGRYCRLNGFLETQVLQLHRNFTALQQHADELCRTKYAKHGIERLSFLDMLQLSKQEDSNAPSLEEAEMMAAWNCAMGDLGCDMAMCAYSFCKQGDSHTALYGECPGWTPVEGMPDGG</sequence>
<dbReference type="PROSITE" id="PS51257">
    <property type="entry name" value="PROKAR_LIPOPROTEIN"/>
    <property type="match status" value="1"/>
</dbReference>
<organism evidence="1 3">
    <name type="scientific">Durusdinium trenchii</name>
    <dbReference type="NCBI Taxonomy" id="1381693"/>
    <lineage>
        <taxon>Eukaryota</taxon>
        <taxon>Sar</taxon>
        <taxon>Alveolata</taxon>
        <taxon>Dinophyceae</taxon>
        <taxon>Suessiales</taxon>
        <taxon>Symbiodiniaceae</taxon>
        <taxon>Durusdinium</taxon>
    </lineage>
</organism>
<gene>
    <name evidence="1" type="ORF">SCF082_LOCUS17452</name>
    <name evidence="2" type="ORF">SCF082_LOCUS17462</name>
</gene>
<evidence type="ECO:0000313" key="3">
    <source>
        <dbReference type="Proteomes" id="UP001642464"/>
    </source>
</evidence>
<proteinExistence type="predicted"/>
<reference evidence="1 3" key="1">
    <citation type="submission" date="2024-02" db="EMBL/GenBank/DDBJ databases">
        <authorList>
            <person name="Chen Y."/>
            <person name="Shah S."/>
            <person name="Dougan E. K."/>
            <person name="Thang M."/>
            <person name="Chan C."/>
        </authorList>
    </citation>
    <scope>NUCLEOTIDE SEQUENCE [LARGE SCALE GENOMIC DNA]</scope>
</reference>
<comment type="caution">
    <text evidence="1">The sequence shown here is derived from an EMBL/GenBank/DDBJ whole genome shotgun (WGS) entry which is preliminary data.</text>
</comment>
<name>A0ABP0KJ88_9DINO</name>
<dbReference type="EMBL" id="CAXAMM010011514">
    <property type="protein sequence ID" value="CAK9026348.1"/>
    <property type="molecule type" value="Genomic_DNA"/>
</dbReference>
<dbReference type="EMBL" id="CAXAMM010011503">
    <property type="protein sequence ID" value="CAK9026328.1"/>
    <property type="molecule type" value="Genomic_DNA"/>
</dbReference>
<dbReference type="Proteomes" id="UP001642464">
    <property type="component" value="Unassembled WGS sequence"/>
</dbReference>
<evidence type="ECO:0000313" key="1">
    <source>
        <dbReference type="EMBL" id="CAK9026328.1"/>
    </source>
</evidence>
<keyword evidence="3" id="KW-1185">Reference proteome</keyword>
<evidence type="ECO:0000313" key="2">
    <source>
        <dbReference type="EMBL" id="CAK9026348.1"/>
    </source>
</evidence>
<accession>A0ABP0KJ88</accession>